<comment type="subcellular location">
    <subcellularLocation>
        <location evidence="1 6">Membrane</location>
        <topology evidence="1 6">Multi-pass membrane protein</topology>
    </subcellularLocation>
</comment>
<protein>
    <recommendedName>
        <fullName evidence="6">Phosphate transporter</fullName>
    </recommendedName>
</protein>
<dbReference type="Proteomes" id="UP000245812">
    <property type="component" value="Unassembled WGS sequence"/>
</dbReference>
<gene>
    <name evidence="7" type="ORF">C7456_12029</name>
</gene>
<comment type="similarity">
    <text evidence="6">Belongs to the inorganic phosphate transporter (PiT) (TC 2.A.20) family.</text>
</comment>
<evidence type="ECO:0000313" key="8">
    <source>
        <dbReference type="Proteomes" id="UP000245812"/>
    </source>
</evidence>
<feature type="transmembrane region" description="Helical" evidence="6">
    <location>
        <begin position="294"/>
        <end position="316"/>
    </location>
</feature>
<proteinExistence type="inferred from homology"/>
<dbReference type="PANTHER" id="PTHR11101:SF80">
    <property type="entry name" value="PHOSPHATE TRANSPORTER"/>
    <property type="match status" value="1"/>
</dbReference>
<feature type="transmembrane region" description="Helical" evidence="6">
    <location>
        <begin position="156"/>
        <end position="177"/>
    </location>
</feature>
<feature type="transmembrane region" description="Helical" evidence="6">
    <location>
        <begin position="81"/>
        <end position="100"/>
    </location>
</feature>
<dbReference type="PANTHER" id="PTHR11101">
    <property type="entry name" value="PHOSPHATE TRANSPORTER"/>
    <property type="match status" value="1"/>
</dbReference>
<keyword evidence="4 6" id="KW-1133">Transmembrane helix</keyword>
<evidence type="ECO:0000313" key="7">
    <source>
        <dbReference type="EMBL" id="PWK81580.1"/>
    </source>
</evidence>
<dbReference type="OrthoDB" id="9779554at2"/>
<feature type="transmembrane region" description="Helical" evidence="6">
    <location>
        <begin position="44"/>
        <end position="69"/>
    </location>
</feature>
<sequence length="374" mass="38901">MTLGLVVAVVLIALAFTYINGFHDTANSIATVVATKVLTPGQAVLLAAATNLAGALWGTAVAKTIAAGLIDTHVVEAGPQLLICALAAATAWNLLTWWWGLPSSSSHALVGALVGAAIAASGDRFGAVIWAQGGAHWWQGSGVIPKVVVPMVVSPLMGFVIGFLLMGGLYALFAWLADRKGWLRRFGRTPFVNAFFGKAQIASASAMGLAHGMNDAQKSMGIIALALAGATAAGQFDRLPSWLGFLRIAGSAEGGFDVPSWVAVVCALTMAGGTAGGGWRIIKTLGHKMVKLHPINGFAAEGSSAAVILTASAFGIPVSTTHNVSASIMGVGAARRWNAIRWTVVERMVWAWILTLPITALLAYAFVRLAQRFF</sequence>
<keyword evidence="2 6" id="KW-0813">Transport</keyword>
<accession>A0A316HM31</accession>
<evidence type="ECO:0000256" key="6">
    <source>
        <dbReference type="RuleBase" id="RU363058"/>
    </source>
</evidence>
<dbReference type="AlphaFoldDB" id="A0A316HM31"/>
<dbReference type="EMBL" id="QGHC01000020">
    <property type="protein sequence ID" value="PWK81580.1"/>
    <property type="molecule type" value="Genomic_DNA"/>
</dbReference>
<evidence type="ECO:0000256" key="3">
    <source>
        <dbReference type="ARBA" id="ARBA00022692"/>
    </source>
</evidence>
<evidence type="ECO:0000256" key="1">
    <source>
        <dbReference type="ARBA" id="ARBA00004141"/>
    </source>
</evidence>
<comment type="caution">
    <text evidence="7">The sequence shown here is derived from an EMBL/GenBank/DDBJ whole genome shotgun (WGS) entry which is preliminary data.</text>
</comment>
<reference evidence="7 8" key="1">
    <citation type="submission" date="2018-05" db="EMBL/GenBank/DDBJ databases">
        <title>Genomic Encyclopedia of Type Strains, Phase IV (KMG-IV): sequencing the most valuable type-strain genomes for metagenomic binning, comparative biology and taxonomic classification.</title>
        <authorList>
            <person name="Goeker M."/>
        </authorList>
    </citation>
    <scope>NUCLEOTIDE SEQUENCE [LARGE SCALE GENOMIC DNA]</scope>
    <source>
        <strain evidence="7 8">DSM 14263</strain>
    </source>
</reference>
<evidence type="ECO:0000256" key="5">
    <source>
        <dbReference type="ARBA" id="ARBA00023136"/>
    </source>
</evidence>
<name>A0A316HM31_9GAMM</name>
<evidence type="ECO:0000256" key="4">
    <source>
        <dbReference type="ARBA" id="ARBA00022989"/>
    </source>
</evidence>
<dbReference type="GO" id="GO:0035435">
    <property type="term" value="P:phosphate ion transmembrane transport"/>
    <property type="evidence" value="ECO:0007669"/>
    <property type="project" value="TreeGrafter"/>
</dbReference>
<keyword evidence="5 6" id="KW-0472">Membrane</keyword>
<evidence type="ECO:0000256" key="2">
    <source>
        <dbReference type="ARBA" id="ARBA00022448"/>
    </source>
</evidence>
<dbReference type="GO" id="GO:0005315">
    <property type="term" value="F:phosphate transmembrane transporter activity"/>
    <property type="evidence" value="ECO:0007669"/>
    <property type="project" value="InterPro"/>
</dbReference>
<feature type="transmembrane region" description="Helical" evidence="6">
    <location>
        <begin position="261"/>
        <end position="282"/>
    </location>
</feature>
<feature type="transmembrane region" description="Helical" evidence="6">
    <location>
        <begin position="219"/>
        <end position="236"/>
    </location>
</feature>
<dbReference type="RefSeq" id="WP_109724809.1">
    <property type="nucleotide sequence ID" value="NZ_MSZV01000126.1"/>
</dbReference>
<organism evidence="7 8">
    <name type="scientific">Fulvimonas soli</name>
    <dbReference type="NCBI Taxonomy" id="155197"/>
    <lineage>
        <taxon>Bacteria</taxon>
        <taxon>Pseudomonadati</taxon>
        <taxon>Pseudomonadota</taxon>
        <taxon>Gammaproteobacteria</taxon>
        <taxon>Lysobacterales</taxon>
        <taxon>Rhodanobacteraceae</taxon>
        <taxon>Fulvimonas</taxon>
    </lineage>
</organism>
<feature type="transmembrane region" description="Helical" evidence="6">
    <location>
        <begin position="349"/>
        <end position="367"/>
    </location>
</feature>
<keyword evidence="8" id="KW-1185">Reference proteome</keyword>
<dbReference type="GO" id="GO:0016020">
    <property type="term" value="C:membrane"/>
    <property type="evidence" value="ECO:0007669"/>
    <property type="project" value="UniProtKB-SubCell"/>
</dbReference>
<dbReference type="InterPro" id="IPR001204">
    <property type="entry name" value="Phos_transporter"/>
</dbReference>
<keyword evidence="6" id="KW-0592">Phosphate transport</keyword>
<keyword evidence="3 6" id="KW-0812">Transmembrane</keyword>
<dbReference type="Pfam" id="PF01384">
    <property type="entry name" value="PHO4"/>
    <property type="match status" value="1"/>
</dbReference>